<dbReference type="InterPro" id="IPR010255">
    <property type="entry name" value="Haem_peroxidase_sf"/>
</dbReference>
<dbReference type="InterPro" id="IPR007110">
    <property type="entry name" value="Ig-like_dom"/>
</dbReference>
<dbReference type="InterPro" id="IPR036179">
    <property type="entry name" value="Ig-like_dom_sf"/>
</dbReference>
<dbReference type="Gene3D" id="2.60.40.10">
    <property type="entry name" value="Immunoglobulins"/>
    <property type="match status" value="2"/>
</dbReference>
<evidence type="ECO:0000313" key="13">
    <source>
        <dbReference type="EMBL" id="PAA65145.1"/>
    </source>
</evidence>
<keyword evidence="6 9" id="KW-0408">Iron</keyword>
<dbReference type="InterPro" id="IPR013783">
    <property type="entry name" value="Ig-like_fold"/>
</dbReference>
<reference evidence="13 14" key="1">
    <citation type="submission" date="2017-06" db="EMBL/GenBank/DDBJ databases">
        <title>A platform for efficient transgenesis in Macrostomum lignano, a flatworm model organism for stem cell research.</title>
        <authorList>
            <person name="Berezikov E."/>
        </authorList>
    </citation>
    <scope>NUCLEOTIDE SEQUENCE [LARGE SCALE GENOMIC DNA]</scope>
    <source>
        <strain evidence="13">DV1</strain>
        <tissue evidence="13">Whole organism</tissue>
    </source>
</reference>
<keyword evidence="7" id="KW-1015">Disulfide bond</keyword>
<comment type="cofactor">
    <cofactor evidence="1">
        <name>heme b</name>
        <dbReference type="ChEBI" id="CHEBI:60344"/>
    </cofactor>
</comment>
<dbReference type="Gene3D" id="1.10.640.10">
    <property type="entry name" value="Haem peroxidase domain superfamily, animal type"/>
    <property type="match status" value="1"/>
</dbReference>
<dbReference type="PANTHER" id="PTHR11475">
    <property type="entry name" value="OXIDASE/PEROXIDASE"/>
    <property type="match status" value="1"/>
</dbReference>
<dbReference type="Proteomes" id="UP000215902">
    <property type="component" value="Unassembled WGS sequence"/>
</dbReference>
<dbReference type="GO" id="GO:0005615">
    <property type="term" value="C:extracellular space"/>
    <property type="evidence" value="ECO:0007669"/>
    <property type="project" value="TreeGrafter"/>
</dbReference>
<evidence type="ECO:0000256" key="5">
    <source>
        <dbReference type="ARBA" id="ARBA00023002"/>
    </source>
</evidence>
<evidence type="ECO:0000313" key="14">
    <source>
        <dbReference type="Proteomes" id="UP000215902"/>
    </source>
</evidence>
<dbReference type="Pfam" id="PF03098">
    <property type="entry name" value="An_peroxidase"/>
    <property type="match status" value="1"/>
</dbReference>
<dbReference type="OrthoDB" id="823504at2759"/>
<comment type="similarity">
    <text evidence="8">Belongs to the peroxidase family. XPO subfamily.</text>
</comment>
<proteinExistence type="inferred from homology"/>
<dbReference type="PROSITE" id="PS50292">
    <property type="entry name" value="PEROXIDASE_3"/>
    <property type="match status" value="1"/>
</dbReference>
<accession>A0A267EUC5</accession>
<comment type="caution">
    <text evidence="13">The sequence shown here is derived from an EMBL/GenBank/DDBJ whole genome shotgun (WGS) entry which is preliminary data.</text>
</comment>
<dbReference type="SUPFAM" id="SSF48726">
    <property type="entry name" value="Immunoglobulin"/>
    <property type="match status" value="2"/>
</dbReference>
<evidence type="ECO:0000259" key="12">
    <source>
        <dbReference type="PROSITE" id="PS50835"/>
    </source>
</evidence>
<dbReference type="EMBL" id="NIVC01001679">
    <property type="protein sequence ID" value="PAA65145.1"/>
    <property type="molecule type" value="Genomic_DNA"/>
</dbReference>
<protein>
    <recommendedName>
        <fullName evidence="12">Ig-like domain-containing protein</fullName>
    </recommendedName>
</protein>
<evidence type="ECO:0000256" key="9">
    <source>
        <dbReference type="PIRSR" id="PIRSR619791-2"/>
    </source>
</evidence>
<dbReference type="InterPro" id="IPR037120">
    <property type="entry name" value="Haem_peroxidase_sf_animal"/>
</dbReference>
<dbReference type="GO" id="GO:0004601">
    <property type="term" value="F:peroxidase activity"/>
    <property type="evidence" value="ECO:0007669"/>
    <property type="project" value="InterPro"/>
</dbReference>
<dbReference type="PANTHER" id="PTHR11475:SF58">
    <property type="entry name" value="PEROXIDASIN"/>
    <property type="match status" value="1"/>
</dbReference>
<dbReference type="SMART" id="SM00409">
    <property type="entry name" value="IG"/>
    <property type="match status" value="2"/>
</dbReference>
<dbReference type="GO" id="GO:0046872">
    <property type="term" value="F:metal ion binding"/>
    <property type="evidence" value="ECO:0007669"/>
    <property type="project" value="UniProtKB-KW"/>
</dbReference>
<feature type="domain" description="Ig-like" evidence="12">
    <location>
        <begin position="2"/>
        <end position="109"/>
    </location>
</feature>
<dbReference type="GO" id="GO:0020037">
    <property type="term" value="F:heme binding"/>
    <property type="evidence" value="ECO:0007669"/>
    <property type="project" value="InterPro"/>
</dbReference>
<dbReference type="AlphaFoldDB" id="A0A267EUC5"/>
<dbReference type="FunFam" id="1.10.640.10:FF:000001">
    <property type="entry name" value="Peroxidasin homolog"/>
    <property type="match status" value="1"/>
</dbReference>
<keyword evidence="3 9" id="KW-0479">Metal-binding</keyword>
<keyword evidence="4 11" id="KW-0732">Signal</keyword>
<evidence type="ECO:0000256" key="10">
    <source>
        <dbReference type="SAM" id="Coils"/>
    </source>
</evidence>
<evidence type="ECO:0000256" key="2">
    <source>
        <dbReference type="ARBA" id="ARBA00022617"/>
    </source>
</evidence>
<feature type="coiled-coil region" evidence="10">
    <location>
        <begin position="978"/>
        <end position="1012"/>
    </location>
</feature>
<evidence type="ECO:0000256" key="4">
    <source>
        <dbReference type="ARBA" id="ARBA00022729"/>
    </source>
</evidence>
<keyword evidence="14" id="KW-1185">Reference proteome</keyword>
<dbReference type="STRING" id="282301.A0A267EUC5"/>
<organism evidence="13 14">
    <name type="scientific">Macrostomum lignano</name>
    <dbReference type="NCBI Taxonomy" id="282301"/>
    <lineage>
        <taxon>Eukaryota</taxon>
        <taxon>Metazoa</taxon>
        <taxon>Spiralia</taxon>
        <taxon>Lophotrochozoa</taxon>
        <taxon>Platyhelminthes</taxon>
        <taxon>Rhabditophora</taxon>
        <taxon>Macrostomorpha</taxon>
        <taxon>Macrostomida</taxon>
        <taxon>Macrostomidae</taxon>
        <taxon>Macrostomum</taxon>
    </lineage>
</organism>
<evidence type="ECO:0000256" key="8">
    <source>
        <dbReference type="ARBA" id="ARBA00061342"/>
    </source>
</evidence>
<keyword evidence="10" id="KW-0175">Coiled coil</keyword>
<feature type="chain" id="PRO_5012062943" description="Ig-like domain-containing protein" evidence="11">
    <location>
        <begin position="25"/>
        <end position="1013"/>
    </location>
</feature>
<evidence type="ECO:0000256" key="7">
    <source>
        <dbReference type="ARBA" id="ARBA00023157"/>
    </source>
</evidence>
<dbReference type="GO" id="GO:0006979">
    <property type="term" value="P:response to oxidative stress"/>
    <property type="evidence" value="ECO:0007669"/>
    <property type="project" value="InterPro"/>
</dbReference>
<feature type="signal peptide" evidence="11">
    <location>
        <begin position="1"/>
        <end position="24"/>
    </location>
</feature>
<evidence type="ECO:0000256" key="3">
    <source>
        <dbReference type="ARBA" id="ARBA00022723"/>
    </source>
</evidence>
<name>A0A267EUC5_9PLAT</name>
<gene>
    <name evidence="13" type="ORF">BOX15_Mlig021508g2</name>
</gene>
<keyword evidence="5" id="KW-0560">Oxidoreductase</keyword>
<keyword evidence="2 9" id="KW-0349">Heme</keyword>
<dbReference type="InterPro" id="IPR019791">
    <property type="entry name" value="Haem_peroxidase_animal"/>
</dbReference>
<feature type="binding site" description="axial binding residue" evidence="9">
    <location>
        <position position="720"/>
    </location>
    <ligand>
        <name>heme b</name>
        <dbReference type="ChEBI" id="CHEBI:60344"/>
    </ligand>
    <ligandPart>
        <name>Fe</name>
        <dbReference type="ChEBI" id="CHEBI:18248"/>
    </ligandPart>
</feature>
<dbReference type="InterPro" id="IPR003599">
    <property type="entry name" value="Ig_sub"/>
</dbReference>
<evidence type="ECO:0000256" key="11">
    <source>
        <dbReference type="SAM" id="SignalP"/>
    </source>
</evidence>
<evidence type="ECO:0000256" key="1">
    <source>
        <dbReference type="ARBA" id="ARBA00001970"/>
    </source>
</evidence>
<dbReference type="SMART" id="SM00408">
    <property type="entry name" value="IGc2"/>
    <property type="match status" value="1"/>
</dbReference>
<dbReference type="InterPro" id="IPR003598">
    <property type="entry name" value="Ig_sub2"/>
</dbReference>
<dbReference type="Pfam" id="PF13927">
    <property type="entry name" value="Ig_3"/>
    <property type="match status" value="1"/>
</dbReference>
<dbReference type="PROSITE" id="PS50835">
    <property type="entry name" value="IG_LIKE"/>
    <property type="match status" value="1"/>
</dbReference>
<dbReference type="PRINTS" id="PR00457">
    <property type="entry name" value="ANPEROXIDASE"/>
</dbReference>
<sequence length="1013" mass="113582">MPSTVVMALVLLLLLPILFGEVAAATRGEATVQMLAGEQSSVSWKEVGSLVRLNCTLENSTGSPVNISWMFNGLQLPMHERHQLQDNNQLLLILDFNDEDEGDYECIVEGDEACDDTGDDFGTCQRVYRASLRLKNETLRFSQVPANQTVPLGSDALFVCRATAGGASKPRVRFVIQNGSQMVHIVESAKYLVLPNLLIVKNVTPEDCGLKYFCLADSDRMAPIQVEFGLEIFDDITSTKKPEMTTSTAPKLTKPTTKDNFDSLVRSAIDRARAKVDRAIERTLGKLKDPVNRKSPSDILTLFRLPKETAIELTKSREIYETAYREIAGLIRAGKIPVPTGSNSTDFPNYELDPQLLALIAQLTGCQTHARDNSQCATRMCFHLRYRSFDGTCNNLDNPWYGASNTPLKRLLAPIYENGMDDPVGWQLNRTYGGFPKPSARLVSQRLLRAVEPLVDSRVSAMTMQWGQFLDHDLDFTPVDPADSTFLDGRRCNETCTNEAPCFPIPVYSDDTRIRHRPCIGFVRSSATCGSGASSLFVGSRPYFREQLNQITAYIDASNVYGSTENEARDVRELDSDRGFLREGLPTSLSNRRLLPFSTSQPVDCQIDPRKRHIPCFLAGDHRANEQLGLTAVHTLWMREHNRLARGLRSLNPHWSGDQIFFEARKIVGAMHQHLTFSHWLPVILGQAGMRQLGRYRGYNMSVDASIANVFATAAMRFGHTLINPVLHRLNASYKEIAEGSLRLHQAFFAPHRLVGEGGIDPILRGLVGRGAKQVEPTQPINTELTERLFQLAHEVALDLAALNIQRGRDHGLPGYNDWRSFCGRHRAESFDDMRWSIRDPRLRERMRLVYGHPNNVDLFAGLVAEDAVDGSLVGPTTLCLLVDQMRRLRDGDRFWYESPDQFSHLQLAQIRRTSLARVICDNADNVTAIQPDVFHLPGPGNPRLACSRLDPGLNLKFWKECPAIDGQQCLTSSRMKREAESDDRVRLRSQVDELARQVENLSRQLQSFEGSG</sequence>
<dbReference type="SUPFAM" id="SSF48113">
    <property type="entry name" value="Heme-dependent peroxidases"/>
    <property type="match status" value="1"/>
</dbReference>
<evidence type="ECO:0000256" key="6">
    <source>
        <dbReference type="ARBA" id="ARBA00023004"/>
    </source>
</evidence>